<protein>
    <submittedName>
        <fullName evidence="3">Uncharacterized protein</fullName>
    </submittedName>
</protein>
<evidence type="ECO:0000313" key="3">
    <source>
        <dbReference type="EMBL" id="PPQ64108.1"/>
    </source>
</evidence>
<dbReference type="STRING" id="181874.A0A409VB13"/>
<sequence length="437" mass="47635">MSNPMRFLRPFVFVVFVVCCAIVASVAVWNLSIINSITSEDETTVKQIDTFLIFLGASGLVLIFPTIFFELLEQNIFLGKVWFELLWVGLYGLMYLVIVYFAILFVLAAVKHQEDKTIWKCSVRQFEWLHGRRTLKSNPASPSLLALPKFNAETPGPAVLSPPQMAEAQPPVILAPRPRPLAALRNAILSYRSGLSSDYEVEHDTVQQAIEPGKRQETAPATYPLPRPQLTVQTQTEAGKPTLPNVRPLPASPPPLGVWPRLDATTQPRIKRKLPQPIIAASPEPVAQPAPMTEMQKQKSKESSQPEAGPSRLGISPEPLPRIPSGSGSGRRRSSGRYQPEAQPLGLTLNALSEDEPVDSWSRPQQSQPLPLPQKSSTVARDSISSPVDPVALSAALSSLAEPSKKFGQGSSSKPSGVRGPRQSALGMIAGPSRRFS</sequence>
<keyword evidence="2" id="KW-1133">Transmembrane helix</keyword>
<feature type="transmembrane region" description="Helical" evidence="2">
    <location>
        <begin position="51"/>
        <end position="72"/>
    </location>
</feature>
<evidence type="ECO:0000256" key="1">
    <source>
        <dbReference type="SAM" id="MobiDB-lite"/>
    </source>
</evidence>
<feature type="compositionally biased region" description="Low complexity" evidence="1">
    <location>
        <begin position="362"/>
        <end position="377"/>
    </location>
</feature>
<evidence type="ECO:0000256" key="2">
    <source>
        <dbReference type="SAM" id="Phobius"/>
    </source>
</evidence>
<organism evidence="3 4">
    <name type="scientific">Panaeolus cyanescens</name>
    <dbReference type="NCBI Taxonomy" id="181874"/>
    <lineage>
        <taxon>Eukaryota</taxon>
        <taxon>Fungi</taxon>
        <taxon>Dikarya</taxon>
        <taxon>Basidiomycota</taxon>
        <taxon>Agaricomycotina</taxon>
        <taxon>Agaricomycetes</taxon>
        <taxon>Agaricomycetidae</taxon>
        <taxon>Agaricales</taxon>
        <taxon>Agaricineae</taxon>
        <taxon>Galeropsidaceae</taxon>
        <taxon>Panaeolus</taxon>
    </lineage>
</organism>
<evidence type="ECO:0000313" key="4">
    <source>
        <dbReference type="Proteomes" id="UP000284842"/>
    </source>
</evidence>
<feature type="transmembrane region" description="Helical" evidence="2">
    <location>
        <begin position="12"/>
        <end position="31"/>
    </location>
</feature>
<dbReference type="OrthoDB" id="3269357at2759"/>
<proteinExistence type="predicted"/>
<feature type="region of interest" description="Disordered" evidence="1">
    <location>
        <begin position="400"/>
        <end position="437"/>
    </location>
</feature>
<dbReference type="Proteomes" id="UP000284842">
    <property type="component" value="Unassembled WGS sequence"/>
</dbReference>
<name>A0A409VB13_9AGAR</name>
<keyword evidence="2" id="KW-0472">Membrane</keyword>
<reference evidence="3 4" key="1">
    <citation type="journal article" date="2018" name="Evol. Lett.">
        <title>Horizontal gene cluster transfer increased hallucinogenic mushroom diversity.</title>
        <authorList>
            <person name="Reynolds H.T."/>
            <person name="Vijayakumar V."/>
            <person name="Gluck-Thaler E."/>
            <person name="Korotkin H.B."/>
            <person name="Matheny P.B."/>
            <person name="Slot J.C."/>
        </authorList>
    </citation>
    <scope>NUCLEOTIDE SEQUENCE [LARGE SCALE GENOMIC DNA]</scope>
    <source>
        <strain evidence="3 4">2629</strain>
    </source>
</reference>
<dbReference type="EMBL" id="NHTK01006096">
    <property type="protein sequence ID" value="PPQ64108.1"/>
    <property type="molecule type" value="Genomic_DNA"/>
</dbReference>
<keyword evidence="4" id="KW-1185">Reference proteome</keyword>
<feature type="region of interest" description="Disordered" evidence="1">
    <location>
        <begin position="235"/>
        <end position="387"/>
    </location>
</feature>
<accession>A0A409VB13</accession>
<feature type="transmembrane region" description="Helical" evidence="2">
    <location>
        <begin position="84"/>
        <end position="110"/>
    </location>
</feature>
<dbReference type="InParanoid" id="A0A409VB13"/>
<comment type="caution">
    <text evidence="3">The sequence shown here is derived from an EMBL/GenBank/DDBJ whole genome shotgun (WGS) entry which is preliminary data.</text>
</comment>
<keyword evidence="2" id="KW-0812">Transmembrane</keyword>
<gene>
    <name evidence="3" type="ORF">CVT24_008925</name>
</gene>
<dbReference type="AlphaFoldDB" id="A0A409VB13"/>